<reference evidence="2" key="1">
    <citation type="submission" date="2020-02" db="EMBL/GenBank/DDBJ databases">
        <authorList>
            <person name="Meier V. D."/>
        </authorList>
    </citation>
    <scope>NUCLEOTIDE SEQUENCE</scope>
    <source>
        <strain evidence="2">AVDCRST_MAG90</strain>
    </source>
</reference>
<feature type="compositionally biased region" description="Basic and acidic residues" evidence="1">
    <location>
        <begin position="1"/>
        <end position="11"/>
    </location>
</feature>
<accession>A0A6J4LWQ1</accession>
<proteinExistence type="predicted"/>
<protein>
    <submittedName>
        <fullName evidence="2">Uncharacterized protein</fullName>
    </submittedName>
</protein>
<organism evidence="2">
    <name type="scientific">uncultured Microvirga sp</name>
    <dbReference type="NCBI Taxonomy" id="412392"/>
    <lineage>
        <taxon>Bacteria</taxon>
        <taxon>Pseudomonadati</taxon>
        <taxon>Pseudomonadota</taxon>
        <taxon>Alphaproteobacteria</taxon>
        <taxon>Hyphomicrobiales</taxon>
        <taxon>Methylobacteriaceae</taxon>
        <taxon>Microvirga</taxon>
        <taxon>environmental samples</taxon>
    </lineage>
</organism>
<evidence type="ECO:0000256" key="1">
    <source>
        <dbReference type="SAM" id="MobiDB-lite"/>
    </source>
</evidence>
<feature type="region of interest" description="Disordered" evidence="1">
    <location>
        <begin position="1"/>
        <end position="84"/>
    </location>
</feature>
<evidence type="ECO:0000313" key="2">
    <source>
        <dbReference type="EMBL" id="CAA9344021.1"/>
    </source>
</evidence>
<feature type="non-terminal residue" evidence="2">
    <location>
        <position position="84"/>
    </location>
</feature>
<dbReference type="AlphaFoldDB" id="A0A6J4LWQ1"/>
<sequence>ETTDPPRPERSAKRRRSRLQGRDHPAARAGPGRDQPGSTAERVAERQGNRVAAHRPRGARPFSGRGAGLAGADEPGSSPSGGKI</sequence>
<name>A0A6J4LWQ1_9HYPH</name>
<feature type="non-terminal residue" evidence="2">
    <location>
        <position position="1"/>
    </location>
</feature>
<gene>
    <name evidence="2" type="ORF">AVDCRST_MAG90-2129</name>
</gene>
<dbReference type="EMBL" id="CADCUC010000410">
    <property type="protein sequence ID" value="CAA9344021.1"/>
    <property type="molecule type" value="Genomic_DNA"/>
</dbReference>